<feature type="domain" description="Integrase catalytic" evidence="1">
    <location>
        <begin position="1"/>
        <end position="113"/>
    </location>
</feature>
<dbReference type="InterPro" id="IPR001584">
    <property type="entry name" value="Integrase_cat-core"/>
</dbReference>
<dbReference type="KEGG" id="adi:B5T_02772"/>
<keyword evidence="3" id="KW-1185">Reference proteome</keyword>
<dbReference type="SUPFAM" id="SSF53098">
    <property type="entry name" value="Ribonuclease H-like"/>
    <property type="match status" value="1"/>
</dbReference>
<dbReference type="Proteomes" id="UP000006286">
    <property type="component" value="Chromosome"/>
</dbReference>
<dbReference type="PROSITE" id="PS50994">
    <property type="entry name" value="INTEGRASE"/>
    <property type="match status" value="1"/>
</dbReference>
<accession>K0CF89</accession>
<evidence type="ECO:0000313" key="2">
    <source>
        <dbReference type="EMBL" id="AFT71040.1"/>
    </source>
</evidence>
<dbReference type="eggNOG" id="COG2801">
    <property type="taxonomic scope" value="Bacteria"/>
</dbReference>
<dbReference type="EMBL" id="CP003466">
    <property type="protein sequence ID" value="AFT71040.1"/>
    <property type="molecule type" value="Genomic_DNA"/>
</dbReference>
<protein>
    <submittedName>
        <fullName evidence="2">Putative transposase for insertion element</fullName>
    </submittedName>
</protein>
<evidence type="ECO:0000259" key="1">
    <source>
        <dbReference type="PROSITE" id="PS50994"/>
    </source>
</evidence>
<sequence>MESVEARFGDRLLPKPIEWLTDNGSPYVARQTQRFAREIGRVPLSTPISSPQSNGMAESFVKTFKRDYVRRMDRSNAASAIAQLPSAFKHYNEVHAHAALKIKSPRMFRRSAQGLHVNSN</sequence>
<dbReference type="STRING" id="930169.B5T_02772"/>
<organism evidence="2 3">
    <name type="scientific">Alcanivorax dieselolei (strain DSM 16502 / CGMCC 1.3690 / MCCC 1A00001 / B-5)</name>
    <name type="common">Alloalcanivorax dieselolei</name>
    <dbReference type="NCBI Taxonomy" id="930169"/>
    <lineage>
        <taxon>Bacteria</taxon>
        <taxon>Pseudomonadati</taxon>
        <taxon>Pseudomonadota</taxon>
        <taxon>Gammaproteobacteria</taxon>
        <taxon>Oceanospirillales</taxon>
        <taxon>Alcanivoracaceae</taxon>
        <taxon>Alloalcanivorax</taxon>
    </lineage>
</organism>
<proteinExistence type="predicted"/>
<dbReference type="GO" id="GO:0003676">
    <property type="term" value="F:nucleic acid binding"/>
    <property type="evidence" value="ECO:0007669"/>
    <property type="project" value="InterPro"/>
</dbReference>
<dbReference type="GO" id="GO:0015074">
    <property type="term" value="P:DNA integration"/>
    <property type="evidence" value="ECO:0007669"/>
    <property type="project" value="InterPro"/>
</dbReference>
<dbReference type="AlphaFoldDB" id="K0CF89"/>
<dbReference type="PATRIC" id="fig|930169.3.peg.2739"/>
<reference evidence="2 3" key="1">
    <citation type="journal article" date="2012" name="J. Bacteriol.">
        <title>Complete genome sequence of Alcanivorax dieselolei type strain B5.</title>
        <authorList>
            <person name="Lai Q."/>
            <person name="Li W."/>
            <person name="Shao Z."/>
        </authorList>
    </citation>
    <scope>NUCLEOTIDE SEQUENCE [LARGE SCALE GENOMIC DNA]</scope>
    <source>
        <strain evidence="3">DSM 16502 / CGMCC 1.3690 / B-5</strain>
    </source>
</reference>
<dbReference type="RefSeq" id="WP_014995106.1">
    <property type="nucleotide sequence ID" value="NC_018691.1"/>
</dbReference>
<name>K0CF89_ALCDB</name>
<dbReference type="Gene3D" id="3.30.420.10">
    <property type="entry name" value="Ribonuclease H-like superfamily/Ribonuclease H"/>
    <property type="match status" value="1"/>
</dbReference>
<gene>
    <name evidence="2" type="ordered locus">B5T_02772</name>
</gene>
<dbReference type="HOGENOM" id="CLU_052819_4_0_6"/>
<dbReference type="InterPro" id="IPR036397">
    <property type="entry name" value="RNaseH_sf"/>
</dbReference>
<dbReference type="Pfam" id="PF13683">
    <property type="entry name" value="rve_3"/>
    <property type="match status" value="1"/>
</dbReference>
<evidence type="ECO:0000313" key="3">
    <source>
        <dbReference type="Proteomes" id="UP000006286"/>
    </source>
</evidence>
<dbReference type="InterPro" id="IPR012337">
    <property type="entry name" value="RNaseH-like_sf"/>
</dbReference>